<accession>A0A7J0BJN2</accession>
<name>A0A7J0BJN2_9BACT</name>
<organism evidence="3 4">
    <name type="scientific">Desulfovibrio subterraneus</name>
    <dbReference type="NCBI Taxonomy" id="2718620"/>
    <lineage>
        <taxon>Bacteria</taxon>
        <taxon>Pseudomonadati</taxon>
        <taxon>Thermodesulfobacteriota</taxon>
        <taxon>Desulfovibrionia</taxon>
        <taxon>Desulfovibrionales</taxon>
        <taxon>Desulfovibrionaceae</taxon>
        <taxon>Desulfovibrio</taxon>
    </lineage>
</organism>
<dbReference type="RefSeq" id="WP_174405531.1">
    <property type="nucleotide sequence ID" value="NZ_BLVO01000013.1"/>
</dbReference>
<keyword evidence="4" id="KW-1185">Reference proteome</keyword>
<proteinExistence type="predicted"/>
<evidence type="ECO:0000313" key="4">
    <source>
        <dbReference type="Proteomes" id="UP000503840"/>
    </source>
</evidence>
<dbReference type="InterPro" id="IPR004564">
    <property type="entry name" value="OM_lipoprot_carrier_LolA-like"/>
</dbReference>
<dbReference type="AlphaFoldDB" id="A0A7J0BJN2"/>
<reference evidence="3 4" key="1">
    <citation type="submission" date="2020-05" db="EMBL/GenBank/DDBJ databases">
        <title>Draft genome sequence of Desulfovibrio sp. strain HN2T.</title>
        <authorList>
            <person name="Ueno A."/>
            <person name="Tamazawa S."/>
            <person name="Tamamura S."/>
            <person name="Murakami T."/>
            <person name="Kiyama T."/>
            <person name="Inomata H."/>
            <person name="Amano Y."/>
            <person name="Miyakawa K."/>
            <person name="Tamaki H."/>
            <person name="Naganuma T."/>
            <person name="Kaneko K."/>
        </authorList>
    </citation>
    <scope>NUCLEOTIDE SEQUENCE [LARGE SCALE GENOMIC DNA]</scope>
    <source>
        <strain evidence="3 4">HN2</strain>
    </source>
</reference>
<evidence type="ECO:0000256" key="2">
    <source>
        <dbReference type="SAM" id="SignalP"/>
    </source>
</evidence>
<dbReference type="CDD" id="cd16325">
    <property type="entry name" value="LolA"/>
    <property type="match status" value="1"/>
</dbReference>
<keyword evidence="3" id="KW-0449">Lipoprotein</keyword>
<gene>
    <name evidence="3" type="ORF">DSM101010T_22450</name>
</gene>
<dbReference type="Proteomes" id="UP000503840">
    <property type="component" value="Unassembled WGS sequence"/>
</dbReference>
<comment type="caution">
    <text evidence="3">The sequence shown here is derived from an EMBL/GenBank/DDBJ whole genome shotgun (WGS) entry which is preliminary data.</text>
</comment>
<feature type="signal peptide" evidence="2">
    <location>
        <begin position="1"/>
        <end position="31"/>
    </location>
</feature>
<dbReference type="Pfam" id="PF03548">
    <property type="entry name" value="LolA"/>
    <property type="match status" value="1"/>
</dbReference>
<feature type="chain" id="PRO_5029736481" evidence="2">
    <location>
        <begin position="32"/>
        <end position="229"/>
    </location>
</feature>
<evidence type="ECO:0000256" key="1">
    <source>
        <dbReference type="ARBA" id="ARBA00022729"/>
    </source>
</evidence>
<dbReference type="Gene3D" id="2.50.20.10">
    <property type="entry name" value="Lipoprotein localisation LolA/LolB/LppX"/>
    <property type="match status" value="1"/>
</dbReference>
<dbReference type="InterPro" id="IPR029046">
    <property type="entry name" value="LolA/LolB/LppX"/>
</dbReference>
<dbReference type="EMBL" id="BLVO01000013">
    <property type="protein sequence ID" value="GFM33880.1"/>
    <property type="molecule type" value="Genomic_DNA"/>
</dbReference>
<dbReference type="SUPFAM" id="SSF89392">
    <property type="entry name" value="Prokaryotic lipoproteins and lipoprotein localization factors"/>
    <property type="match status" value="1"/>
</dbReference>
<evidence type="ECO:0000313" key="3">
    <source>
        <dbReference type="EMBL" id="GFM33880.1"/>
    </source>
</evidence>
<dbReference type="PANTHER" id="PTHR35869">
    <property type="entry name" value="OUTER-MEMBRANE LIPOPROTEIN CARRIER PROTEIN"/>
    <property type="match status" value="1"/>
</dbReference>
<dbReference type="PANTHER" id="PTHR35869:SF1">
    <property type="entry name" value="OUTER-MEMBRANE LIPOPROTEIN CARRIER PROTEIN"/>
    <property type="match status" value="1"/>
</dbReference>
<protein>
    <submittedName>
        <fullName evidence="3">Outer-membrane lipoprotein carrier protein</fullName>
    </submittedName>
</protein>
<sequence>MRHIRSMFRSTCYSVSLVLALCLLLAAQSHASEVTDGIQKRYRAAKTMTAQFTQVLRHKESGAVENRSGSLFFKAPERIRWVTEKPSPELLVVNPEAVWNYFKDEEVAYKYPASLVHETKTALRFITGKANLEDDFYIEKQAPQDGMTVLHLFAKEPSTDLTEATLWITPEYEVARILTVDFYGNENEIRFNGMAFDKPLEDSFFEFTPPKGVDVEDRTQSVPEQGIKE</sequence>
<keyword evidence="1 2" id="KW-0732">Signal</keyword>